<name>A0A0C9WJA1_9AGAR</name>
<organism evidence="6 7">
    <name type="scientific">Laccaria amethystina LaAM-08-1</name>
    <dbReference type="NCBI Taxonomy" id="1095629"/>
    <lineage>
        <taxon>Eukaryota</taxon>
        <taxon>Fungi</taxon>
        <taxon>Dikarya</taxon>
        <taxon>Basidiomycota</taxon>
        <taxon>Agaricomycotina</taxon>
        <taxon>Agaricomycetes</taxon>
        <taxon>Agaricomycetidae</taxon>
        <taxon>Agaricales</taxon>
        <taxon>Agaricineae</taxon>
        <taxon>Hydnangiaceae</taxon>
        <taxon>Laccaria</taxon>
    </lineage>
</organism>
<keyword evidence="3" id="KW-0863">Zinc-finger</keyword>
<evidence type="ECO:0000256" key="3">
    <source>
        <dbReference type="ARBA" id="ARBA00022771"/>
    </source>
</evidence>
<dbReference type="Proteomes" id="UP000054477">
    <property type="component" value="Unassembled WGS sequence"/>
</dbReference>
<reference evidence="7" key="2">
    <citation type="submission" date="2015-01" db="EMBL/GenBank/DDBJ databases">
        <title>Evolutionary Origins and Diversification of the Mycorrhizal Mutualists.</title>
        <authorList>
            <consortium name="DOE Joint Genome Institute"/>
            <consortium name="Mycorrhizal Genomics Consortium"/>
            <person name="Kohler A."/>
            <person name="Kuo A."/>
            <person name="Nagy L.G."/>
            <person name="Floudas D."/>
            <person name="Copeland A."/>
            <person name="Barry K.W."/>
            <person name="Cichocki N."/>
            <person name="Veneault-Fourrey C."/>
            <person name="LaButti K."/>
            <person name="Lindquist E.A."/>
            <person name="Lipzen A."/>
            <person name="Lundell T."/>
            <person name="Morin E."/>
            <person name="Murat C."/>
            <person name="Riley R."/>
            <person name="Ohm R."/>
            <person name="Sun H."/>
            <person name="Tunlid A."/>
            <person name="Henrissat B."/>
            <person name="Grigoriev I.V."/>
            <person name="Hibbett D.S."/>
            <person name="Martin F."/>
        </authorList>
    </citation>
    <scope>NUCLEOTIDE SEQUENCE [LARGE SCALE GENOMIC DNA]</scope>
    <source>
        <strain evidence="7">LaAM-08-1</strain>
    </source>
</reference>
<dbReference type="GO" id="GO:0005634">
    <property type="term" value="C:nucleus"/>
    <property type="evidence" value="ECO:0007669"/>
    <property type="project" value="UniProtKB-SubCell"/>
</dbReference>
<dbReference type="AlphaFoldDB" id="A0A0C9WJA1"/>
<proteinExistence type="predicted"/>
<keyword evidence="5" id="KW-0539">Nucleus</keyword>
<accession>A0A0C9WJA1</accession>
<keyword evidence="2" id="KW-0479">Metal-binding</keyword>
<dbReference type="HOGENOM" id="CLU_087375_1_0_1"/>
<evidence type="ECO:0000313" key="6">
    <source>
        <dbReference type="EMBL" id="KIJ94334.1"/>
    </source>
</evidence>
<evidence type="ECO:0000256" key="4">
    <source>
        <dbReference type="ARBA" id="ARBA00022833"/>
    </source>
</evidence>
<evidence type="ECO:0000256" key="2">
    <source>
        <dbReference type="ARBA" id="ARBA00022723"/>
    </source>
</evidence>
<gene>
    <name evidence="6" type="ORF">K443DRAFT_110582</name>
</gene>
<dbReference type="GO" id="GO:0008270">
    <property type="term" value="F:zinc ion binding"/>
    <property type="evidence" value="ECO:0007669"/>
    <property type="project" value="UniProtKB-KW"/>
</dbReference>
<comment type="subcellular location">
    <subcellularLocation>
        <location evidence="1">Nucleus</location>
    </subcellularLocation>
</comment>
<dbReference type="PANTHER" id="PTHR46481:SF10">
    <property type="entry name" value="ZINC FINGER BED DOMAIN-CONTAINING PROTEIN 39"/>
    <property type="match status" value="1"/>
</dbReference>
<keyword evidence="4" id="KW-0862">Zinc</keyword>
<evidence type="ECO:0000256" key="1">
    <source>
        <dbReference type="ARBA" id="ARBA00004123"/>
    </source>
</evidence>
<reference evidence="6 7" key="1">
    <citation type="submission" date="2014-04" db="EMBL/GenBank/DDBJ databases">
        <authorList>
            <consortium name="DOE Joint Genome Institute"/>
            <person name="Kuo A."/>
            <person name="Kohler A."/>
            <person name="Nagy L.G."/>
            <person name="Floudas D."/>
            <person name="Copeland A."/>
            <person name="Barry K.W."/>
            <person name="Cichocki N."/>
            <person name="Veneault-Fourrey C."/>
            <person name="LaButti K."/>
            <person name="Lindquist E.A."/>
            <person name="Lipzen A."/>
            <person name="Lundell T."/>
            <person name="Morin E."/>
            <person name="Murat C."/>
            <person name="Sun H."/>
            <person name="Tunlid A."/>
            <person name="Henrissat B."/>
            <person name="Grigoriev I.V."/>
            <person name="Hibbett D.S."/>
            <person name="Martin F."/>
            <person name="Nordberg H.P."/>
            <person name="Cantor M.N."/>
            <person name="Hua S.X."/>
        </authorList>
    </citation>
    <scope>NUCLEOTIDE SEQUENCE [LARGE SCALE GENOMIC DNA]</scope>
    <source>
        <strain evidence="6 7">LaAM-08-1</strain>
    </source>
</reference>
<dbReference type="InterPro" id="IPR052035">
    <property type="entry name" value="ZnF_BED_domain_contain"/>
</dbReference>
<sequence length="261" mass="29132">MIERLSKEWTSPIYVFFRTSPHIDYVDGHHTHIFECTAGRCRGKNGRVVHRYLDKGDAKSTSGLHCHAIKCWGAETVKSADGTKDLEAACTIFLKSKLRDGTIMAEFECIGKGKVTYSHHQHTSNEASLMMTRRPGYRLPSAETASRDTQVMFINVRRCIAKMLQHTGALNFATDTWTSPNHKMYMASITVHFENKGVPMAMLLNIVEVACSHSGLNLAAAFAKILENFGIDNQVSNLSCGEDVRNSLDMCRSSWLLATMP</sequence>
<dbReference type="PANTHER" id="PTHR46481">
    <property type="entry name" value="ZINC FINGER BED DOMAIN-CONTAINING PROTEIN 4"/>
    <property type="match status" value="1"/>
</dbReference>
<dbReference type="EMBL" id="KN838798">
    <property type="protein sequence ID" value="KIJ94334.1"/>
    <property type="molecule type" value="Genomic_DNA"/>
</dbReference>
<keyword evidence="7" id="KW-1185">Reference proteome</keyword>
<protein>
    <submittedName>
        <fullName evidence="6">Uncharacterized protein</fullName>
    </submittedName>
</protein>
<evidence type="ECO:0000313" key="7">
    <source>
        <dbReference type="Proteomes" id="UP000054477"/>
    </source>
</evidence>
<evidence type="ECO:0000256" key="5">
    <source>
        <dbReference type="ARBA" id="ARBA00023242"/>
    </source>
</evidence>
<dbReference type="OrthoDB" id="2677917at2759"/>